<evidence type="ECO:0000256" key="2">
    <source>
        <dbReference type="ARBA" id="ARBA00022676"/>
    </source>
</evidence>
<dbReference type="PANTHER" id="PTHR22916:SF51">
    <property type="entry name" value="GLYCOSYLTRANSFERASE EPSH-RELATED"/>
    <property type="match status" value="1"/>
</dbReference>
<proteinExistence type="inferred from homology"/>
<evidence type="ECO:0000259" key="4">
    <source>
        <dbReference type="Pfam" id="PF00535"/>
    </source>
</evidence>
<dbReference type="GO" id="GO:0016757">
    <property type="term" value="F:glycosyltransferase activity"/>
    <property type="evidence" value="ECO:0007669"/>
    <property type="project" value="UniProtKB-KW"/>
</dbReference>
<reference evidence="5 6" key="1">
    <citation type="journal article" date="2015" name="Int. J. Syst. Evol. Microbiol.">
        <title>Sporolactobacillus shoreae sp. nov. and Sporolactobacillus spathodeae sp. nov., two spore-forming lactic acid bacteria isolated from tree barks in Thailand.</title>
        <authorList>
            <person name="Thamacharoensuk T."/>
            <person name="Kitahara M."/>
            <person name="Ohkuma M."/>
            <person name="Thongchul N."/>
            <person name="Tanasupawat S."/>
        </authorList>
    </citation>
    <scope>NUCLEOTIDE SEQUENCE [LARGE SCALE GENOMIC DNA]</scope>
    <source>
        <strain evidence="5 6">BK92</strain>
    </source>
</reference>
<evidence type="ECO:0000313" key="6">
    <source>
        <dbReference type="Proteomes" id="UP000298347"/>
    </source>
</evidence>
<protein>
    <submittedName>
        <fullName evidence="5">Glycosyltransferase</fullName>
    </submittedName>
</protein>
<dbReference type="SUPFAM" id="SSF53448">
    <property type="entry name" value="Nucleotide-diphospho-sugar transferases"/>
    <property type="match status" value="1"/>
</dbReference>
<organism evidence="5 6">
    <name type="scientific">Sporolactobacillus shoreae</name>
    <dbReference type="NCBI Taxonomy" id="1465501"/>
    <lineage>
        <taxon>Bacteria</taxon>
        <taxon>Bacillati</taxon>
        <taxon>Bacillota</taxon>
        <taxon>Bacilli</taxon>
        <taxon>Bacillales</taxon>
        <taxon>Sporolactobacillaceae</taxon>
        <taxon>Sporolactobacillus</taxon>
    </lineage>
</organism>
<dbReference type="Gene3D" id="3.90.550.10">
    <property type="entry name" value="Spore Coat Polysaccharide Biosynthesis Protein SpsA, Chain A"/>
    <property type="match status" value="1"/>
</dbReference>
<name>A0A4Z0GUM0_9BACL</name>
<dbReference type="CDD" id="cd00761">
    <property type="entry name" value="Glyco_tranf_GTA_type"/>
    <property type="match status" value="1"/>
</dbReference>
<dbReference type="EMBL" id="SRJD01000002">
    <property type="protein sequence ID" value="TGA99958.1"/>
    <property type="molecule type" value="Genomic_DNA"/>
</dbReference>
<evidence type="ECO:0000313" key="5">
    <source>
        <dbReference type="EMBL" id="TGA99958.1"/>
    </source>
</evidence>
<comment type="similarity">
    <text evidence="1">Belongs to the glycosyltransferase 2 family.</text>
</comment>
<evidence type="ECO:0000256" key="1">
    <source>
        <dbReference type="ARBA" id="ARBA00006739"/>
    </source>
</evidence>
<keyword evidence="2" id="KW-0328">Glycosyltransferase</keyword>
<dbReference type="PANTHER" id="PTHR22916">
    <property type="entry name" value="GLYCOSYLTRANSFERASE"/>
    <property type="match status" value="1"/>
</dbReference>
<dbReference type="Pfam" id="PF00535">
    <property type="entry name" value="Glycos_transf_2"/>
    <property type="match status" value="1"/>
</dbReference>
<dbReference type="OrthoDB" id="396512at2"/>
<keyword evidence="3 5" id="KW-0808">Transferase</keyword>
<gene>
    <name evidence="5" type="ORF">E4665_03140</name>
</gene>
<dbReference type="Proteomes" id="UP000298347">
    <property type="component" value="Unassembled WGS sequence"/>
</dbReference>
<dbReference type="InterPro" id="IPR001173">
    <property type="entry name" value="Glyco_trans_2-like"/>
</dbReference>
<dbReference type="RefSeq" id="WP_135347353.1">
    <property type="nucleotide sequence ID" value="NZ_SRJD01000002.1"/>
</dbReference>
<feature type="domain" description="Glycosyltransferase 2-like" evidence="4">
    <location>
        <begin position="6"/>
        <end position="125"/>
    </location>
</feature>
<dbReference type="InterPro" id="IPR029044">
    <property type="entry name" value="Nucleotide-diphossugar_trans"/>
</dbReference>
<evidence type="ECO:0000256" key="3">
    <source>
        <dbReference type="ARBA" id="ARBA00022679"/>
    </source>
</evidence>
<comment type="caution">
    <text evidence="5">The sequence shown here is derived from an EMBL/GenBank/DDBJ whole genome shotgun (WGS) entry which is preliminary data.</text>
</comment>
<accession>A0A4Z0GUM0</accession>
<dbReference type="AlphaFoldDB" id="A0A4Z0GUM0"/>
<sequence length="355" mass="41321">MHSEISVIVPVYNVEHYLQRCINSIIQQSYTHLEIILVDDGSTDFSGRICDLYKKRDKRIKVIHQPNSGLSEARNTGIHAATGEYIGFVDSDDFIHPDMYLSLYQMMEENNSDVAEAGFEKVYGNAPVLREAGGGNVTVYSGHQAAVSGIVNLRCTTYSWNKLYKRQLWDQITFPKGKIFEDEFTTYKVFHACNRVAVTDQKLYYYVQRKSSIAHSQFSLKMLDHCEALDEMIRFIEKNNPEALPIVSIKYMFSNIWHLHSLMVHRKNIPDAMMVINRRVREILSCSKYLGRKRNLSEATKRILGDHYSSLYDQRRKIIILLFLLRRSLYFFFITLSCRDFAKRHLTLQRGKLST</sequence>
<keyword evidence="6" id="KW-1185">Reference proteome</keyword>